<reference evidence="1 2" key="1">
    <citation type="submission" date="2020-02" db="EMBL/GenBank/DDBJ databases">
        <title>Full genome sequence of Nocardioides sp. R-3366.</title>
        <authorList>
            <person name="Im W.-T."/>
        </authorList>
    </citation>
    <scope>NUCLEOTIDE SEQUENCE [LARGE SCALE GENOMIC DNA]</scope>
    <source>
        <strain evidence="1 2">R-3366</strain>
    </source>
</reference>
<dbReference type="KEGG" id="nano:G5V58_12155"/>
<proteinExistence type="predicted"/>
<dbReference type="PANTHER" id="PTHR36454:SF1">
    <property type="entry name" value="DUF1015 DOMAIN-CONTAINING PROTEIN"/>
    <property type="match status" value="1"/>
</dbReference>
<keyword evidence="2" id="KW-1185">Reference proteome</keyword>
<sequence>MDTGAVVIPPYVGRPLRLAPFRGLRLTPRRVGDPASGRLFARPYRAVPGRLAQWQERGQLRHDGEPAVYLHEYTAAGLTVRGLVGALDISHRASGPEDRAVLPHEGIHPVQADELADRMTELALNPAPILLVHRAPASVRAVVHQVLATEPEDDFVDRNEQRHRVWAIRDPDLLATLDDGLATSQALIADGHHRYAAYLRMQRRHPGGANDRGLAMLVDQEDTPLFLGPIHRVLTGVGLDDLAAAAEVVGAGFDVVDRTAAVHALGPTTLAATDGRRWAVLKLHLPEERAAVEQLHEDLVPALPRGPQRIEYHHSVETTLDRLRRDSIAVLMPAPDVDLVHQIAADDRLLPEKATSFQPKPSVGVLIRSLRDG</sequence>
<evidence type="ECO:0000313" key="1">
    <source>
        <dbReference type="EMBL" id="QIG43417.1"/>
    </source>
</evidence>
<dbReference type="PANTHER" id="PTHR36454">
    <property type="entry name" value="LMO2823 PROTEIN"/>
    <property type="match status" value="1"/>
</dbReference>
<organism evidence="1 2">
    <name type="scientific">Nocardioides anomalus</name>
    <dbReference type="NCBI Taxonomy" id="2712223"/>
    <lineage>
        <taxon>Bacteria</taxon>
        <taxon>Bacillati</taxon>
        <taxon>Actinomycetota</taxon>
        <taxon>Actinomycetes</taxon>
        <taxon>Propionibacteriales</taxon>
        <taxon>Nocardioidaceae</taxon>
        <taxon>Nocardioides</taxon>
    </lineage>
</organism>
<gene>
    <name evidence="1" type="ORF">G5V58_12155</name>
</gene>
<dbReference type="Proteomes" id="UP000502996">
    <property type="component" value="Chromosome"/>
</dbReference>
<dbReference type="InterPro" id="IPR008323">
    <property type="entry name" value="UCP033563"/>
</dbReference>
<dbReference type="RefSeq" id="WP_165232904.1">
    <property type="nucleotide sequence ID" value="NZ_CP049257.1"/>
</dbReference>
<dbReference type="EMBL" id="CP049257">
    <property type="protein sequence ID" value="QIG43417.1"/>
    <property type="molecule type" value="Genomic_DNA"/>
</dbReference>
<evidence type="ECO:0000313" key="2">
    <source>
        <dbReference type="Proteomes" id="UP000502996"/>
    </source>
</evidence>
<accession>A0A6G6WE38</accession>
<dbReference type="Pfam" id="PF06245">
    <property type="entry name" value="DUF1015"/>
    <property type="match status" value="1"/>
</dbReference>
<dbReference type="AlphaFoldDB" id="A0A6G6WE38"/>
<name>A0A6G6WE38_9ACTN</name>
<protein>
    <submittedName>
        <fullName evidence="1">DUF1015 domain-containing protein</fullName>
    </submittedName>
</protein>